<accession>A0A8S5TF94</accession>
<evidence type="ECO:0000313" key="1">
    <source>
        <dbReference type="EMBL" id="DAF61699.1"/>
    </source>
</evidence>
<proteinExistence type="predicted"/>
<name>A0A8S5TF94_9CAUD</name>
<organism evidence="1">
    <name type="scientific">Siphoviridae sp. ct1IF5</name>
    <dbReference type="NCBI Taxonomy" id="2827765"/>
    <lineage>
        <taxon>Viruses</taxon>
        <taxon>Duplodnaviria</taxon>
        <taxon>Heunggongvirae</taxon>
        <taxon>Uroviricota</taxon>
        <taxon>Caudoviricetes</taxon>
    </lineage>
</organism>
<protein>
    <submittedName>
        <fullName evidence="1">Uncharacterized protein</fullName>
    </submittedName>
</protein>
<reference evidence="1" key="1">
    <citation type="journal article" date="2021" name="Proc. Natl. Acad. Sci. U.S.A.">
        <title>A Catalog of Tens of Thousands of Viruses from Human Metagenomes Reveals Hidden Associations with Chronic Diseases.</title>
        <authorList>
            <person name="Tisza M.J."/>
            <person name="Buck C.B."/>
        </authorList>
    </citation>
    <scope>NUCLEOTIDE SEQUENCE</scope>
    <source>
        <strain evidence="1">Ct1IF5</strain>
    </source>
</reference>
<sequence>MENDNLESILLNAAQNFDKVSDLEMQTANDNIRKQFDNIIHGKPPKTEREKEFDKLARKELEEYRRKKKAFYDDPIHWNNNKRRRHGLPVLRGNVNKYRSKEYPGFYPSVRFFCMMEDLFDEILITTMEDNYKAFINIKDLAIGDANVFNIGE</sequence>
<dbReference type="EMBL" id="BK032815">
    <property type="protein sequence ID" value="DAF61699.1"/>
    <property type="molecule type" value="Genomic_DNA"/>
</dbReference>